<gene>
    <name evidence="1" type="ORF">K239x_24990</name>
</gene>
<protein>
    <submittedName>
        <fullName evidence="1">Uncharacterized protein</fullName>
    </submittedName>
</protein>
<accession>A0A517NTW1</accession>
<evidence type="ECO:0000313" key="2">
    <source>
        <dbReference type="Proteomes" id="UP000319817"/>
    </source>
</evidence>
<organism evidence="1 2">
    <name type="scientific">Stieleria marina</name>
    <dbReference type="NCBI Taxonomy" id="1930275"/>
    <lineage>
        <taxon>Bacteria</taxon>
        <taxon>Pseudomonadati</taxon>
        <taxon>Planctomycetota</taxon>
        <taxon>Planctomycetia</taxon>
        <taxon>Pirellulales</taxon>
        <taxon>Pirellulaceae</taxon>
        <taxon>Stieleria</taxon>
    </lineage>
</organism>
<dbReference type="AlphaFoldDB" id="A0A517NTW1"/>
<proteinExistence type="predicted"/>
<keyword evidence="2" id="KW-1185">Reference proteome</keyword>
<sequence>MGIFATVRAKSAAEQFTRQKLKATLAATNKMPSDNKTQMRICRVGLTSVSELRRFAPVTLRINSAIVAASAEPKRTSPTR</sequence>
<evidence type="ECO:0000313" key="1">
    <source>
        <dbReference type="EMBL" id="QDT10542.1"/>
    </source>
</evidence>
<reference evidence="1 2" key="1">
    <citation type="submission" date="2019-02" db="EMBL/GenBank/DDBJ databases">
        <title>Deep-cultivation of Planctomycetes and their phenomic and genomic characterization uncovers novel biology.</title>
        <authorList>
            <person name="Wiegand S."/>
            <person name="Jogler M."/>
            <person name="Boedeker C."/>
            <person name="Pinto D."/>
            <person name="Vollmers J."/>
            <person name="Rivas-Marin E."/>
            <person name="Kohn T."/>
            <person name="Peeters S.H."/>
            <person name="Heuer A."/>
            <person name="Rast P."/>
            <person name="Oberbeckmann S."/>
            <person name="Bunk B."/>
            <person name="Jeske O."/>
            <person name="Meyerdierks A."/>
            <person name="Storesund J.E."/>
            <person name="Kallscheuer N."/>
            <person name="Luecker S."/>
            <person name="Lage O.M."/>
            <person name="Pohl T."/>
            <person name="Merkel B.J."/>
            <person name="Hornburger P."/>
            <person name="Mueller R.-W."/>
            <person name="Bruemmer F."/>
            <person name="Labrenz M."/>
            <person name="Spormann A.M."/>
            <person name="Op den Camp H."/>
            <person name="Overmann J."/>
            <person name="Amann R."/>
            <person name="Jetten M.S.M."/>
            <person name="Mascher T."/>
            <person name="Medema M.H."/>
            <person name="Devos D.P."/>
            <person name="Kaster A.-K."/>
            <person name="Ovreas L."/>
            <person name="Rohde M."/>
            <person name="Galperin M.Y."/>
            <person name="Jogler C."/>
        </authorList>
    </citation>
    <scope>NUCLEOTIDE SEQUENCE [LARGE SCALE GENOMIC DNA]</scope>
    <source>
        <strain evidence="1 2">K23_9</strain>
    </source>
</reference>
<dbReference type="Proteomes" id="UP000319817">
    <property type="component" value="Chromosome"/>
</dbReference>
<name>A0A517NTW1_9BACT</name>
<dbReference type="EMBL" id="CP036526">
    <property type="protein sequence ID" value="QDT10542.1"/>
    <property type="molecule type" value="Genomic_DNA"/>
</dbReference>